<dbReference type="PROSITE" id="PS50850">
    <property type="entry name" value="MFS"/>
    <property type="match status" value="1"/>
</dbReference>
<organism evidence="6 7">
    <name type="scientific">Parendozoicomonas haliclonae</name>
    <dbReference type="NCBI Taxonomy" id="1960125"/>
    <lineage>
        <taxon>Bacteria</taxon>
        <taxon>Pseudomonadati</taxon>
        <taxon>Pseudomonadota</taxon>
        <taxon>Gammaproteobacteria</taxon>
        <taxon>Oceanospirillales</taxon>
        <taxon>Endozoicomonadaceae</taxon>
        <taxon>Parendozoicomonas</taxon>
    </lineage>
</organism>
<dbReference type="RefSeq" id="WP_087111842.1">
    <property type="nucleotide sequence ID" value="NZ_CBCSCN010000010.1"/>
</dbReference>
<feature type="transmembrane region" description="Helical" evidence="4">
    <location>
        <begin position="341"/>
        <end position="363"/>
    </location>
</feature>
<gene>
    <name evidence="6" type="primary">yhjX_2</name>
    <name evidence="6" type="ORF">EHSB41UT_03278</name>
</gene>
<keyword evidence="2 4" id="KW-1133">Transmembrane helix</keyword>
<keyword evidence="7" id="KW-1185">Reference proteome</keyword>
<keyword evidence="3 4" id="KW-0472">Membrane</keyword>
<dbReference type="Pfam" id="PF07690">
    <property type="entry name" value="MFS_1"/>
    <property type="match status" value="1"/>
</dbReference>
<feature type="transmembrane region" description="Helical" evidence="4">
    <location>
        <begin position="39"/>
        <end position="59"/>
    </location>
</feature>
<evidence type="ECO:0000256" key="3">
    <source>
        <dbReference type="ARBA" id="ARBA00023136"/>
    </source>
</evidence>
<dbReference type="InterPro" id="IPR050327">
    <property type="entry name" value="Proton-linked_MCT"/>
</dbReference>
<name>A0A1X7AMH3_9GAMM</name>
<feature type="transmembrane region" description="Helical" evidence="4">
    <location>
        <begin position="163"/>
        <end position="183"/>
    </location>
</feature>
<evidence type="ECO:0000259" key="5">
    <source>
        <dbReference type="PROSITE" id="PS50850"/>
    </source>
</evidence>
<dbReference type="AlphaFoldDB" id="A0A1X7AMH3"/>
<dbReference type="PANTHER" id="PTHR11360:SF304">
    <property type="entry name" value="MFS DOMAIN-CONTAINING PROTEIN"/>
    <property type="match status" value="1"/>
</dbReference>
<feature type="transmembrane region" description="Helical" evidence="4">
    <location>
        <begin position="306"/>
        <end position="329"/>
    </location>
</feature>
<reference evidence="6 7" key="1">
    <citation type="submission" date="2017-03" db="EMBL/GenBank/DDBJ databases">
        <authorList>
            <person name="Afonso C.L."/>
            <person name="Miller P.J."/>
            <person name="Scott M.A."/>
            <person name="Spackman E."/>
            <person name="Goraichik I."/>
            <person name="Dimitrov K.M."/>
            <person name="Suarez D.L."/>
            <person name="Swayne D.E."/>
        </authorList>
    </citation>
    <scope>NUCLEOTIDE SEQUENCE [LARGE SCALE GENOMIC DNA]</scope>
    <source>
        <strain evidence="6">SB41UT1</strain>
    </source>
</reference>
<dbReference type="PANTHER" id="PTHR11360">
    <property type="entry name" value="MONOCARBOXYLATE TRANSPORTER"/>
    <property type="match status" value="1"/>
</dbReference>
<dbReference type="OrthoDB" id="9793415at2"/>
<protein>
    <submittedName>
        <fullName evidence="6">Putative MFS-type transporter YhjX</fullName>
    </submittedName>
</protein>
<evidence type="ECO:0000313" key="6">
    <source>
        <dbReference type="EMBL" id="SMA49479.1"/>
    </source>
</evidence>
<sequence length="407" mass="42751">MNRAFKILLAGVCINLCLGVLYAWSVISKSLVSELGWSATAAGMPYTIAVVTFSLGMLIAGGLQDKMGPRVMAVSGAGMVGLGLLASSFATSPVMLLLTFGLLVGTGIGFTYSCLSPTAMKWFHPSKKGMVNGLIAGGFGIAPLYLAPLSSSLIASVGINQTFLILGAGVLLIAVPLAFTIVVPEAGYKPETPAGYKESAKSSAYNFTWREMIKTRQFYMMFVAFAFASSAGLMLIGNFAAIAGNQGGITNAAFLVSVLAIANTFGRILMGMLSDKIGRTQTLLLAIALQTLNMILFAQYTSEMHFIFGAVLAGLGYGALLSVFPSMTADFFGIKNYGSNFGVLYMAWGMSGFMGPVMAGYLVGVYGNYNYAYIISAVMLGVAAVMAFMTKPVDIEAMKQKGQLAAA</sequence>
<evidence type="ECO:0000313" key="7">
    <source>
        <dbReference type="Proteomes" id="UP000196573"/>
    </source>
</evidence>
<feature type="transmembrane region" description="Helical" evidence="4">
    <location>
        <begin position="135"/>
        <end position="157"/>
    </location>
</feature>
<feature type="transmembrane region" description="Helical" evidence="4">
    <location>
        <begin position="218"/>
        <end position="243"/>
    </location>
</feature>
<evidence type="ECO:0000256" key="2">
    <source>
        <dbReference type="ARBA" id="ARBA00022989"/>
    </source>
</evidence>
<dbReference type="EMBL" id="FWPT01000008">
    <property type="protein sequence ID" value="SMA49479.1"/>
    <property type="molecule type" value="Genomic_DNA"/>
</dbReference>
<keyword evidence="1 4" id="KW-0812">Transmembrane</keyword>
<feature type="transmembrane region" description="Helical" evidence="4">
    <location>
        <begin position="249"/>
        <end position="270"/>
    </location>
</feature>
<feature type="transmembrane region" description="Helical" evidence="4">
    <location>
        <begin position="96"/>
        <end position="115"/>
    </location>
</feature>
<feature type="transmembrane region" description="Helical" evidence="4">
    <location>
        <begin position="369"/>
        <end position="389"/>
    </location>
</feature>
<dbReference type="InterPro" id="IPR036259">
    <property type="entry name" value="MFS_trans_sf"/>
</dbReference>
<dbReference type="Proteomes" id="UP000196573">
    <property type="component" value="Unassembled WGS sequence"/>
</dbReference>
<dbReference type="GO" id="GO:0022857">
    <property type="term" value="F:transmembrane transporter activity"/>
    <property type="evidence" value="ECO:0007669"/>
    <property type="project" value="InterPro"/>
</dbReference>
<evidence type="ECO:0000256" key="1">
    <source>
        <dbReference type="ARBA" id="ARBA00022692"/>
    </source>
</evidence>
<dbReference type="InterPro" id="IPR020846">
    <property type="entry name" value="MFS_dom"/>
</dbReference>
<proteinExistence type="predicted"/>
<dbReference type="SUPFAM" id="SSF103473">
    <property type="entry name" value="MFS general substrate transporter"/>
    <property type="match status" value="1"/>
</dbReference>
<feature type="transmembrane region" description="Helical" evidence="4">
    <location>
        <begin position="71"/>
        <end position="90"/>
    </location>
</feature>
<dbReference type="Gene3D" id="1.20.1250.20">
    <property type="entry name" value="MFS general substrate transporter like domains"/>
    <property type="match status" value="2"/>
</dbReference>
<evidence type="ECO:0000256" key="4">
    <source>
        <dbReference type="SAM" id="Phobius"/>
    </source>
</evidence>
<dbReference type="CDD" id="cd17353">
    <property type="entry name" value="MFS_OFA_like"/>
    <property type="match status" value="1"/>
</dbReference>
<dbReference type="InterPro" id="IPR011701">
    <property type="entry name" value="MFS"/>
</dbReference>
<feature type="transmembrane region" description="Helical" evidence="4">
    <location>
        <begin position="7"/>
        <end position="27"/>
    </location>
</feature>
<feature type="domain" description="Major facilitator superfamily (MFS) profile" evidence="5">
    <location>
        <begin position="3"/>
        <end position="395"/>
    </location>
</feature>
<accession>A0A1X7AMH3</accession>